<dbReference type="EMBL" id="LR134142">
    <property type="protein sequence ID" value="VEA04323.1"/>
    <property type="molecule type" value="Genomic_DNA"/>
</dbReference>
<feature type="domain" description="pEK499-p136 HEPN" evidence="1">
    <location>
        <begin position="1"/>
        <end position="154"/>
    </location>
</feature>
<accession>A0A3S4G2A4</accession>
<evidence type="ECO:0000313" key="2">
    <source>
        <dbReference type="EMBL" id="VEA04323.1"/>
    </source>
</evidence>
<evidence type="ECO:0000313" key="3">
    <source>
        <dbReference type="Proteomes" id="UP000276345"/>
    </source>
</evidence>
<evidence type="ECO:0000259" key="1">
    <source>
        <dbReference type="Pfam" id="PF18736"/>
    </source>
</evidence>
<dbReference type="Pfam" id="PF18736">
    <property type="entry name" value="pEK499_p136"/>
    <property type="match status" value="1"/>
</dbReference>
<sequence length="167" mass="19347">MGNYADFETDFVERTIALIEQYTGTVEERPFPEQFNYTLILNCLLGLIVMPKERVISRLPADRLTSELKAQMGLRHSSLPGPEMTLKNLIIKMRHSVAHFSIETRALSPENLMDEIVFIDTEQGSEREVYAIFKTSELFSFLKYYADSLVTNLHRRSTQRLNLQEVQ</sequence>
<dbReference type="AlphaFoldDB" id="A0A3S4G2A4"/>
<dbReference type="InterPro" id="IPR041318">
    <property type="entry name" value="pEK499_p136"/>
</dbReference>
<organism evidence="2 3">
    <name type="scientific">Salmonella enterica subsp. enterica serovar Sanjuan</name>
    <dbReference type="NCBI Taxonomy" id="1160765"/>
    <lineage>
        <taxon>Bacteria</taxon>
        <taxon>Pseudomonadati</taxon>
        <taxon>Pseudomonadota</taxon>
        <taxon>Gammaproteobacteria</taxon>
        <taxon>Enterobacterales</taxon>
        <taxon>Enterobacteriaceae</taxon>
        <taxon>Salmonella</taxon>
    </lineage>
</organism>
<dbReference type="Proteomes" id="UP000276345">
    <property type="component" value="Chromosome"/>
</dbReference>
<protein>
    <recommendedName>
        <fullName evidence="1">pEK499-p136 HEPN domain-containing protein</fullName>
    </recommendedName>
</protein>
<proteinExistence type="predicted"/>
<name>A0A3S4G2A4_SALET</name>
<gene>
    <name evidence="2" type="ORF">NCTC7406_01335</name>
</gene>
<reference evidence="2 3" key="1">
    <citation type="submission" date="2018-12" db="EMBL/GenBank/DDBJ databases">
        <authorList>
            <consortium name="Pathogen Informatics"/>
        </authorList>
    </citation>
    <scope>NUCLEOTIDE SEQUENCE [LARGE SCALE GENOMIC DNA]</scope>
    <source>
        <strain evidence="2 3">NCTC7406</strain>
    </source>
</reference>